<dbReference type="Proteomes" id="UP001054945">
    <property type="component" value="Unassembled WGS sequence"/>
</dbReference>
<dbReference type="AlphaFoldDB" id="A0AAV4RDR1"/>
<dbReference type="GO" id="GO:0003677">
    <property type="term" value="F:DNA binding"/>
    <property type="evidence" value="ECO:0007669"/>
    <property type="project" value="UniProtKB-KW"/>
</dbReference>
<dbReference type="GO" id="GO:0000981">
    <property type="term" value="F:DNA-binding transcription factor activity, RNA polymerase II-specific"/>
    <property type="evidence" value="ECO:0007669"/>
    <property type="project" value="TreeGrafter"/>
</dbReference>
<dbReference type="SMART" id="SM00355">
    <property type="entry name" value="ZnF_C2H2"/>
    <property type="match status" value="5"/>
</dbReference>
<dbReference type="PANTHER" id="PTHR24394:SF44">
    <property type="entry name" value="ZINC FINGER PROTEIN 271-LIKE"/>
    <property type="match status" value="1"/>
</dbReference>
<dbReference type="Gene3D" id="3.30.160.60">
    <property type="entry name" value="Classic Zinc Finger"/>
    <property type="match status" value="4"/>
</dbReference>
<dbReference type="FunFam" id="3.30.160.60:FF:000064">
    <property type="entry name" value="Early growth response protein 3"/>
    <property type="match status" value="1"/>
</dbReference>
<dbReference type="PANTHER" id="PTHR24394">
    <property type="entry name" value="ZINC FINGER PROTEIN"/>
    <property type="match status" value="1"/>
</dbReference>
<evidence type="ECO:0000256" key="7">
    <source>
        <dbReference type="ARBA" id="ARBA00023125"/>
    </source>
</evidence>
<evidence type="ECO:0000313" key="13">
    <source>
        <dbReference type="EMBL" id="GIY18461.1"/>
    </source>
</evidence>
<dbReference type="PROSITE" id="PS00028">
    <property type="entry name" value="ZINC_FINGER_C2H2_1"/>
    <property type="match status" value="3"/>
</dbReference>
<feature type="domain" description="C2H2-type" evidence="12">
    <location>
        <begin position="202"/>
        <end position="226"/>
    </location>
</feature>
<evidence type="ECO:0000256" key="9">
    <source>
        <dbReference type="ARBA" id="ARBA00023242"/>
    </source>
</evidence>
<keyword evidence="3" id="KW-0677">Repeat</keyword>
<dbReference type="InterPro" id="IPR013087">
    <property type="entry name" value="Znf_C2H2_type"/>
</dbReference>
<evidence type="ECO:0000256" key="11">
    <source>
        <dbReference type="SAM" id="MobiDB-lite"/>
    </source>
</evidence>
<comment type="subcellular location">
    <subcellularLocation>
        <location evidence="1">Nucleus</location>
    </subcellularLocation>
</comment>
<evidence type="ECO:0000256" key="8">
    <source>
        <dbReference type="ARBA" id="ARBA00023163"/>
    </source>
</evidence>
<reference evidence="13 14" key="1">
    <citation type="submission" date="2021-06" db="EMBL/GenBank/DDBJ databases">
        <title>Caerostris extrusa draft genome.</title>
        <authorList>
            <person name="Kono N."/>
            <person name="Arakawa K."/>
        </authorList>
    </citation>
    <scope>NUCLEOTIDE SEQUENCE [LARGE SCALE GENOMIC DNA]</scope>
</reference>
<keyword evidence="2" id="KW-0479">Metal-binding</keyword>
<dbReference type="InterPro" id="IPR036236">
    <property type="entry name" value="Znf_C2H2_sf"/>
</dbReference>
<evidence type="ECO:0000256" key="2">
    <source>
        <dbReference type="ARBA" id="ARBA00022723"/>
    </source>
</evidence>
<evidence type="ECO:0000256" key="5">
    <source>
        <dbReference type="ARBA" id="ARBA00022833"/>
    </source>
</evidence>
<gene>
    <name evidence="13" type="ORF">CEXT_550371</name>
</gene>
<comment type="caution">
    <text evidence="13">The sequence shown here is derived from an EMBL/GenBank/DDBJ whole genome shotgun (WGS) entry which is preliminary data.</text>
</comment>
<feature type="domain" description="C2H2-type" evidence="12">
    <location>
        <begin position="81"/>
        <end position="108"/>
    </location>
</feature>
<keyword evidence="9" id="KW-0539">Nucleus</keyword>
<proteinExistence type="predicted"/>
<keyword evidence="14" id="KW-1185">Reference proteome</keyword>
<feature type="domain" description="C2H2-type" evidence="12">
    <location>
        <begin position="51"/>
        <end position="80"/>
    </location>
</feature>
<feature type="region of interest" description="Disordered" evidence="11">
    <location>
        <begin position="1"/>
        <end position="20"/>
    </location>
</feature>
<evidence type="ECO:0000259" key="12">
    <source>
        <dbReference type="PROSITE" id="PS50157"/>
    </source>
</evidence>
<dbReference type="PROSITE" id="PS50157">
    <property type="entry name" value="ZINC_FINGER_C2H2_2"/>
    <property type="match status" value="4"/>
</dbReference>
<organism evidence="13 14">
    <name type="scientific">Caerostris extrusa</name>
    <name type="common">Bark spider</name>
    <name type="synonym">Caerostris bankana</name>
    <dbReference type="NCBI Taxonomy" id="172846"/>
    <lineage>
        <taxon>Eukaryota</taxon>
        <taxon>Metazoa</taxon>
        <taxon>Ecdysozoa</taxon>
        <taxon>Arthropoda</taxon>
        <taxon>Chelicerata</taxon>
        <taxon>Arachnida</taxon>
        <taxon>Araneae</taxon>
        <taxon>Araneomorphae</taxon>
        <taxon>Entelegynae</taxon>
        <taxon>Araneoidea</taxon>
        <taxon>Araneidae</taxon>
        <taxon>Caerostris</taxon>
    </lineage>
</organism>
<dbReference type="Pfam" id="PF00096">
    <property type="entry name" value="zf-C2H2"/>
    <property type="match status" value="2"/>
</dbReference>
<dbReference type="EMBL" id="BPLR01007628">
    <property type="protein sequence ID" value="GIY18461.1"/>
    <property type="molecule type" value="Genomic_DNA"/>
</dbReference>
<keyword evidence="7" id="KW-0238">DNA-binding</keyword>
<name>A0AAV4RDR1_CAEEX</name>
<evidence type="ECO:0000256" key="10">
    <source>
        <dbReference type="PROSITE-ProRule" id="PRU00042"/>
    </source>
</evidence>
<evidence type="ECO:0000256" key="4">
    <source>
        <dbReference type="ARBA" id="ARBA00022771"/>
    </source>
</evidence>
<feature type="domain" description="C2H2-type" evidence="12">
    <location>
        <begin position="174"/>
        <end position="201"/>
    </location>
</feature>
<keyword evidence="6" id="KW-0805">Transcription regulation</keyword>
<keyword evidence="8" id="KW-0804">Transcription</keyword>
<protein>
    <submittedName>
        <fullName evidence="13">Zinc finger protein 596</fullName>
    </submittedName>
</protein>
<keyword evidence="5" id="KW-0862">Zinc</keyword>
<evidence type="ECO:0000256" key="6">
    <source>
        <dbReference type="ARBA" id="ARBA00023015"/>
    </source>
</evidence>
<evidence type="ECO:0000256" key="1">
    <source>
        <dbReference type="ARBA" id="ARBA00004123"/>
    </source>
</evidence>
<accession>A0AAV4RDR1</accession>
<keyword evidence="4 10" id="KW-0863">Zinc-finger</keyword>
<evidence type="ECO:0000256" key="3">
    <source>
        <dbReference type="ARBA" id="ARBA00022737"/>
    </source>
</evidence>
<dbReference type="GO" id="GO:0008270">
    <property type="term" value="F:zinc ion binding"/>
    <property type="evidence" value="ECO:0007669"/>
    <property type="project" value="UniProtKB-KW"/>
</dbReference>
<sequence>METIVGESDKESTSEEGPTCQTSLKPLVFSVKNLETQTPEEAMSIIYEETYDCPESHCSYSTPSKRQFQKHVLIHSNKRPYECYICNYTFKRSDSLRQHLLIHSGEKPYACDFCAMRFKHRTIVSPIGEFKSQKFIDNLELGNFTKIRFECLVCPYVTDQYIDIRKHISCHSHVKCNYCDSSFSRKETLKNHLNRHTGEKPFVCDLCPLKFSHPYSRYLHRKSHSS</sequence>
<evidence type="ECO:0000313" key="14">
    <source>
        <dbReference type="Proteomes" id="UP001054945"/>
    </source>
</evidence>
<dbReference type="GO" id="GO:0005634">
    <property type="term" value="C:nucleus"/>
    <property type="evidence" value="ECO:0007669"/>
    <property type="project" value="UniProtKB-SubCell"/>
</dbReference>
<dbReference type="SUPFAM" id="SSF57667">
    <property type="entry name" value="beta-beta-alpha zinc fingers"/>
    <property type="match status" value="2"/>
</dbReference>